<protein>
    <submittedName>
        <fullName evidence="1">Uncharacterized protein</fullName>
    </submittedName>
</protein>
<dbReference type="EMBL" id="GIFC01010146">
    <property type="protein sequence ID" value="MXU92229.1"/>
    <property type="molecule type" value="Transcribed_RNA"/>
</dbReference>
<dbReference type="AlphaFoldDB" id="A0A6B0UR40"/>
<reference evidence="1" key="1">
    <citation type="submission" date="2019-12" db="EMBL/GenBank/DDBJ databases">
        <title>An insight into the sialome of adult female Ixodes ricinus ticks feeding for 6 days.</title>
        <authorList>
            <person name="Perner J."/>
            <person name="Ribeiro J.M.C."/>
        </authorList>
    </citation>
    <scope>NUCLEOTIDE SEQUENCE</scope>
    <source>
        <strain evidence="1">Semi-engorged</strain>
        <tissue evidence="1">Salivary glands</tissue>
    </source>
</reference>
<accession>A0A6B0UR40</accession>
<evidence type="ECO:0000313" key="1">
    <source>
        <dbReference type="EMBL" id="MXU92229.1"/>
    </source>
</evidence>
<name>A0A6B0UR40_IXORI</name>
<organism evidence="1">
    <name type="scientific">Ixodes ricinus</name>
    <name type="common">Common tick</name>
    <name type="synonym">Acarus ricinus</name>
    <dbReference type="NCBI Taxonomy" id="34613"/>
    <lineage>
        <taxon>Eukaryota</taxon>
        <taxon>Metazoa</taxon>
        <taxon>Ecdysozoa</taxon>
        <taxon>Arthropoda</taxon>
        <taxon>Chelicerata</taxon>
        <taxon>Arachnida</taxon>
        <taxon>Acari</taxon>
        <taxon>Parasitiformes</taxon>
        <taxon>Ixodida</taxon>
        <taxon>Ixodoidea</taxon>
        <taxon>Ixodidae</taxon>
        <taxon>Ixodinae</taxon>
        <taxon>Ixodes</taxon>
    </lineage>
</organism>
<sequence>MTVLEVHVVHLWLVGRVAALFADVDLGTALLVRVLVLDAVNLERVRLQGAALCERLVTHHAFVGPHTCMRASVPFKVKGVVEAFPTEGAQVAFHVAVTLHMPVQEPLKTEALATHLAGQPVLLCLGLGWR</sequence>
<proteinExistence type="predicted"/>